<accession>A0A804K1R2</accession>
<reference evidence="14" key="2">
    <citation type="submission" date="2021-05" db="UniProtKB">
        <authorList>
            <consortium name="EnsemblPlants"/>
        </authorList>
    </citation>
    <scope>IDENTIFICATION</scope>
    <source>
        <strain evidence="14">subsp. malaccensis</strain>
    </source>
</reference>
<keyword evidence="7 11" id="KW-1133">Transmembrane helix</keyword>
<evidence type="ECO:0000256" key="1">
    <source>
        <dbReference type="ARBA" id="ARBA00004141"/>
    </source>
</evidence>
<gene>
    <name evidence="13" type="ORF">GSMUA_335310.1</name>
</gene>
<dbReference type="AlphaFoldDB" id="A0A804K1R2"/>
<evidence type="ECO:0000256" key="7">
    <source>
        <dbReference type="ARBA" id="ARBA00022989"/>
    </source>
</evidence>
<dbReference type="InterPro" id="IPR044235">
    <property type="entry name" value="RNFT1/2"/>
</dbReference>
<dbReference type="SMART" id="SM00184">
    <property type="entry name" value="RING"/>
    <property type="match status" value="1"/>
</dbReference>
<protein>
    <submittedName>
        <fullName evidence="13">(wild Malaysian banana) hypothetical protein</fullName>
    </submittedName>
</protein>
<dbReference type="PROSITE" id="PS50089">
    <property type="entry name" value="ZF_RING_2"/>
    <property type="match status" value="1"/>
</dbReference>
<feature type="compositionally biased region" description="Basic and acidic residues" evidence="10">
    <location>
        <begin position="1"/>
        <end position="12"/>
    </location>
</feature>
<dbReference type="GO" id="GO:1904294">
    <property type="term" value="P:positive regulation of ERAD pathway"/>
    <property type="evidence" value="ECO:0007669"/>
    <property type="project" value="InterPro"/>
</dbReference>
<evidence type="ECO:0000313" key="15">
    <source>
        <dbReference type="Proteomes" id="UP000012960"/>
    </source>
</evidence>
<evidence type="ECO:0000256" key="6">
    <source>
        <dbReference type="ARBA" id="ARBA00022833"/>
    </source>
</evidence>
<feature type="region of interest" description="Disordered" evidence="10">
    <location>
        <begin position="46"/>
        <end position="145"/>
    </location>
</feature>
<evidence type="ECO:0000256" key="5">
    <source>
        <dbReference type="ARBA" id="ARBA00022786"/>
    </source>
</evidence>
<dbReference type="GO" id="GO:0008270">
    <property type="term" value="F:zinc ion binding"/>
    <property type="evidence" value="ECO:0007669"/>
    <property type="project" value="UniProtKB-KW"/>
</dbReference>
<feature type="transmembrane region" description="Helical" evidence="11">
    <location>
        <begin position="262"/>
        <end position="281"/>
    </location>
</feature>
<keyword evidence="4 9" id="KW-0863">Zinc-finger</keyword>
<evidence type="ECO:0000256" key="10">
    <source>
        <dbReference type="SAM" id="MobiDB-lite"/>
    </source>
</evidence>
<proteinExistence type="predicted"/>
<keyword evidence="6" id="KW-0862">Zinc</keyword>
<dbReference type="PANTHER" id="PTHR15860">
    <property type="entry name" value="UNCHARACTERIZED RING FINGER-CONTAINING PROTEIN"/>
    <property type="match status" value="1"/>
</dbReference>
<dbReference type="SUPFAM" id="SSF57850">
    <property type="entry name" value="RING/U-box"/>
    <property type="match status" value="1"/>
</dbReference>
<dbReference type="Proteomes" id="UP000012960">
    <property type="component" value="Unplaced"/>
</dbReference>
<comment type="subcellular location">
    <subcellularLocation>
        <location evidence="1">Membrane</location>
        <topology evidence="1">Multi-pass membrane protein</topology>
    </subcellularLocation>
</comment>
<feature type="transmembrane region" description="Helical" evidence="11">
    <location>
        <begin position="302"/>
        <end position="321"/>
    </location>
</feature>
<dbReference type="InParanoid" id="A0A804K1R2"/>
<feature type="transmembrane region" description="Helical" evidence="11">
    <location>
        <begin position="337"/>
        <end position="353"/>
    </location>
</feature>
<name>A0A804K1R2_MUSAM</name>
<feature type="transmembrane region" description="Helical" evidence="11">
    <location>
        <begin position="222"/>
        <end position="242"/>
    </location>
</feature>
<evidence type="ECO:0000256" key="2">
    <source>
        <dbReference type="ARBA" id="ARBA00022692"/>
    </source>
</evidence>
<keyword evidence="15" id="KW-1185">Reference proteome</keyword>
<dbReference type="PANTHER" id="PTHR15860:SF0">
    <property type="entry name" value="LP20373P"/>
    <property type="match status" value="1"/>
</dbReference>
<dbReference type="GO" id="GO:0061630">
    <property type="term" value="F:ubiquitin protein ligase activity"/>
    <property type="evidence" value="ECO:0000318"/>
    <property type="project" value="GO_Central"/>
</dbReference>
<dbReference type="PROSITE" id="PS00518">
    <property type="entry name" value="ZF_RING_1"/>
    <property type="match status" value="1"/>
</dbReference>
<evidence type="ECO:0000313" key="14">
    <source>
        <dbReference type="EnsemblPlants" id="Ma08_p01440.1"/>
    </source>
</evidence>
<evidence type="ECO:0000259" key="12">
    <source>
        <dbReference type="PROSITE" id="PS50089"/>
    </source>
</evidence>
<dbReference type="InterPro" id="IPR013083">
    <property type="entry name" value="Znf_RING/FYVE/PHD"/>
</dbReference>
<keyword evidence="2 11" id="KW-0812">Transmembrane</keyword>
<evidence type="ECO:0000256" key="3">
    <source>
        <dbReference type="ARBA" id="ARBA00022723"/>
    </source>
</evidence>
<organism evidence="14 15">
    <name type="scientific">Musa acuminata subsp. malaccensis</name>
    <name type="common">Wild banana</name>
    <name type="synonym">Musa malaccensis</name>
    <dbReference type="NCBI Taxonomy" id="214687"/>
    <lineage>
        <taxon>Eukaryota</taxon>
        <taxon>Viridiplantae</taxon>
        <taxon>Streptophyta</taxon>
        <taxon>Embryophyta</taxon>
        <taxon>Tracheophyta</taxon>
        <taxon>Spermatophyta</taxon>
        <taxon>Magnoliopsida</taxon>
        <taxon>Liliopsida</taxon>
        <taxon>Zingiberales</taxon>
        <taxon>Musaceae</taxon>
        <taxon>Musa</taxon>
    </lineage>
</organism>
<dbReference type="Pfam" id="PF13920">
    <property type="entry name" value="zf-C3HC4_3"/>
    <property type="match status" value="1"/>
</dbReference>
<evidence type="ECO:0000313" key="13">
    <source>
        <dbReference type="EMBL" id="CAG1830277.1"/>
    </source>
</evidence>
<keyword evidence="3" id="KW-0479">Metal-binding</keyword>
<dbReference type="Gene3D" id="3.30.40.10">
    <property type="entry name" value="Zinc/RING finger domain, C3HC4 (zinc finger)"/>
    <property type="match status" value="1"/>
</dbReference>
<feature type="region of interest" description="Disordered" evidence="10">
    <location>
        <begin position="1"/>
        <end position="24"/>
    </location>
</feature>
<feature type="compositionally biased region" description="Low complexity" evidence="10">
    <location>
        <begin position="127"/>
        <end position="145"/>
    </location>
</feature>
<reference evidence="13" key="1">
    <citation type="submission" date="2021-03" db="EMBL/GenBank/DDBJ databases">
        <authorList>
            <consortium name="Genoscope - CEA"/>
            <person name="William W."/>
        </authorList>
    </citation>
    <scope>NUCLEOTIDE SEQUENCE</scope>
    <source>
        <strain evidence="13">Doubled-haploid Pahang</strain>
    </source>
</reference>
<feature type="compositionally biased region" description="Low complexity" evidence="10">
    <location>
        <begin position="90"/>
        <end position="120"/>
    </location>
</feature>
<dbReference type="InterPro" id="IPR017907">
    <property type="entry name" value="Znf_RING_CS"/>
</dbReference>
<feature type="domain" description="RING-type" evidence="12">
    <location>
        <begin position="393"/>
        <end position="431"/>
    </location>
</feature>
<evidence type="ECO:0000256" key="4">
    <source>
        <dbReference type="ARBA" id="ARBA00022771"/>
    </source>
</evidence>
<keyword evidence="5" id="KW-0833">Ubl conjugation pathway</keyword>
<evidence type="ECO:0000256" key="8">
    <source>
        <dbReference type="ARBA" id="ARBA00023136"/>
    </source>
</evidence>
<dbReference type="EnsemblPlants" id="Ma08_t01440.1">
    <property type="protein sequence ID" value="Ma08_p01440.1"/>
    <property type="gene ID" value="Ma08_g01440"/>
</dbReference>
<dbReference type="InterPro" id="IPR001841">
    <property type="entry name" value="Znf_RING"/>
</dbReference>
<dbReference type="Gramene" id="Ma08_t01440.1">
    <property type="protein sequence ID" value="Ma08_p01440.1"/>
    <property type="gene ID" value="Ma08_g01440"/>
</dbReference>
<keyword evidence="8 11" id="KW-0472">Membrane</keyword>
<dbReference type="GO" id="GO:0016020">
    <property type="term" value="C:membrane"/>
    <property type="evidence" value="ECO:0007669"/>
    <property type="project" value="UniProtKB-SubCell"/>
</dbReference>
<sequence length="455" mass="50743">MQSSRESSDRNGSEASTSSRYRLVFPPARFIESPLSATLERLGASLARPGRSESDSSVRGQLRGHYSGRIDESTTSTSSGDGHSIGMAWSDSPDGRSAGSRSSDGVSSPMVGSSSGSDGVARQAALSSSSMPTSASSSGSMSTEGEFNDTADNFMNILIQRSEVQDLARWIERVLPFSLLLLIVFIRQHFRDLFGPIWIAAVMVKSNDIVRAQTALEGGRKVYVLAGITLAFIIHVYGVYWWHRNDDLLYPLVMISPKGTLAFWRALFIILVNDTMVRQVAMAVKCMVLMRYTSSRSNDHRMQGKILTVVEYFLLLYRFWLPSPVWYRFFLNKDHEISFSYLIAGLYLIFKLASASEKVQLFFAALKALSRSEGDDGGSYATTEQVNEAGDLCAICLDRMRAPVVLHCEHVFCEDCIFQWFERERTCPICRAQIRRPAALRSYADGSTSLLYQLF</sequence>
<evidence type="ECO:0000256" key="9">
    <source>
        <dbReference type="PROSITE-ProRule" id="PRU00175"/>
    </source>
</evidence>
<dbReference type="EMBL" id="HG996472">
    <property type="protein sequence ID" value="CAG1830277.1"/>
    <property type="molecule type" value="Genomic_DNA"/>
</dbReference>
<evidence type="ECO:0000256" key="11">
    <source>
        <dbReference type="SAM" id="Phobius"/>
    </source>
</evidence>